<dbReference type="AlphaFoldDB" id="A0A183ER89"/>
<evidence type="ECO:0000259" key="2">
    <source>
        <dbReference type="Pfam" id="PF12780"/>
    </source>
</evidence>
<dbReference type="Proteomes" id="UP000271098">
    <property type="component" value="Unassembled WGS sequence"/>
</dbReference>
<sequence length="98" mass="11230">MRTVLRRAGCRNEKICFIMDESNMLDTGFLERLNTLLANGEVPGLFEGDEYTTLMSQIKEGAHRQGLMLDSPDELYKWFTAQVGMELTNSLDMDRADY</sequence>
<comment type="similarity">
    <text evidence="1">Belongs to the dynein heavy chain family.</text>
</comment>
<name>A0A183ER89_9BILA</name>
<dbReference type="InterPro" id="IPR024317">
    <property type="entry name" value="Dynein_heavy_chain_D4_dom"/>
</dbReference>
<feature type="domain" description="Dynein heavy chain AAA module D4" evidence="2">
    <location>
        <begin position="2"/>
        <end position="87"/>
    </location>
</feature>
<dbReference type="GO" id="GO:0045505">
    <property type="term" value="F:dynein intermediate chain binding"/>
    <property type="evidence" value="ECO:0007669"/>
    <property type="project" value="InterPro"/>
</dbReference>
<evidence type="ECO:0000313" key="5">
    <source>
        <dbReference type="WBParaSite" id="GPUH_0002351001-mRNA-1"/>
    </source>
</evidence>
<evidence type="ECO:0000313" key="4">
    <source>
        <dbReference type="Proteomes" id="UP000271098"/>
    </source>
</evidence>
<dbReference type="PANTHER" id="PTHR46532:SF4">
    <property type="entry name" value="AAA+ ATPASE DOMAIN-CONTAINING PROTEIN"/>
    <property type="match status" value="1"/>
</dbReference>
<protein>
    <submittedName>
        <fullName evidence="5">AAA_8 domain-containing protein</fullName>
    </submittedName>
</protein>
<dbReference type="Pfam" id="PF12780">
    <property type="entry name" value="AAA_8"/>
    <property type="match status" value="1"/>
</dbReference>
<dbReference type="GO" id="GO:0051959">
    <property type="term" value="F:dynein light intermediate chain binding"/>
    <property type="evidence" value="ECO:0007669"/>
    <property type="project" value="InterPro"/>
</dbReference>
<reference evidence="3 4" key="2">
    <citation type="submission" date="2018-11" db="EMBL/GenBank/DDBJ databases">
        <authorList>
            <consortium name="Pathogen Informatics"/>
        </authorList>
    </citation>
    <scope>NUCLEOTIDE SEQUENCE [LARGE SCALE GENOMIC DNA]</scope>
</reference>
<dbReference type="EMBL" id="UYRT01097986">
    <property type="protein sequence ID" value="VDN41535.1"/>
    <property type="molecule type" value="Genomic_DNA"/>
</dbReference>
<keyword evidence="4" id="KW-1185">Reference proteome</keyword>
<dbReference type="OrthoDB" id="14187at2759"/>
<evidence type="ECO:0000256" key="1">
    <source>
        <dbReference type="ARBA" id="ARBA00008887"/>
    </source>
</evidence>
<dbReference type="GO" id="GO:0007018">
    <property type="term" value="P:microtubule-based movement"/>
    <property type="evidence" value="ECO:0007669"/>
    <property type="project" value="InterPro"/>
</dbReference>
<gene>
    <name evidence="3" type="ORF">GPUH_LOCUS23481</name>
</gene>
<dbReference type="GO" id="GO:0005858">
    <property type="term" value="C:axonemal dynein complex"/>
    <property type="evidence" value="ECO:0007669"/>
    <property type="project" value="TreeGrafter"/>
</dbReference>
<dbReference type="PANTHER" id="PTHR46532">
    <property type="entry name" value="MALE FERTILITY FACTOR KL5"/>
    <property type="match status" value="1"/>
</dbReference>
<proteinExistence type="inferred from homology"/>
<dbReference type="Gene3D" id="3.40.50.300">
    <property type="entry name" value="P-loop containing nucleotide triphosphate hydrolases"/>
    <property type="match status" value="1"/>
</dbReference>
<dbReference type="InterPro" id="IPR027417">
    <property type="entry name" value="P-loop_NTPase"/>
</dbReference>
<accession>A0A183ER89</accession>
<dbReference type="WBParaSite" id="GPUH_0002351001-mRNA-1">
    <property type="protein sequence ID" value="GPUH_0002351001-mRNA-1"/>
    <property type="gene ID" value="GPUH_0002351001"/>
</dbReference>
<evidence type="ECO:0000313" key="3">
    <source>
        <dbReference type="EMBL" id="VDN41535.1"/>
    </source>
</evidence>
<dbReference type="InterPro" id="IPR026983">
    <property type="entry name" value="DHC"/>
</dbReference>
<organism evidence="5">
    <name type="scientific">Gongylonema pulchrum</name>
    <dbReference type="NCBI Taxonomy" id="637853"/>
    <lineage>
        <taxon>Eukaryota</taxon>
        <taxon>Metazoa</taxon>
        <taxon>Ecdysozoa</taxon>
        <taxon>Nematoda</taxon>
        <taxon>Chromadorea</taxon>
        <taxon>Rhabditida</taxon>
        <taxon>Spirurina</taxon>
        <taxon>Spiruromorpha</taxon>
        <taxon>Spiruroidea</taxon>
        <taxon>Gongylonematidae</taxon>
        <taxon>Gongylonema</taxon>
    </lineage>
</organism>
<reference evidence="5" key="1">
    <citation type="submission" date="2016-06" db="UniProtKB">
        <authorList>
            <consortium name="WormBaseParasite"/>
        </authorList>
    </citation>
    <scope>IDENTIFICATION</scope>
</reference>